<reference evidence="1" key="1">
    <citation type="submission" date="2019-12" db="EMBL/GenBank/DDBJ databases">
        <title>Genome sequence of Babesia ovis.</title>
        <authorList>
            <person name="Yamagishi J."/>
            <person name="Sevinc F."/>
            <person name="Xuan X."/>
        </authorList>
    </citation>
    <scope>NUCLEOTIDE SEQUENCE</scope>
    <source>
        <strain evidence="1">Selcuk</strain>
    </source>
</reference>
<dbReference type="EMBL" id="BLIY01000008">
    <property type="protein sequence ID" value="GFE53971.1"/>
    <property type="molecule type" value="Genomic_DNA"/>
</dbReference>
<dbReference type="Proteomes" id="UP001057455">
    <property type="component" value="Unassembled WGS sequence"/>
</dbReference>
<dbReference type="SUPFAM" id="SSF55945">
    <property type="entry name" value="TATA-box binding protein-like"/>
    <property type="match status" value="1"/>
</dbReference>
<name>A0A9W5TAA0_BABOV</name>
<gene>
    <name evidence="1" type="ORF">BaOVIS_013750</name>
</gene>
<sequence length="182" mass="20881">MGTLTESQAHKQLKRIVYKLRYRTKWKVIMRPNQISDGNGLEWSYIVNKNVLPLKTVLQDINIDQIYCKVVFDGPLDLRLLLHNGRQAKYHITSLSNICVRLQIDLLNTQKDTLAKVPVDQTPVWDAGLELERELEQELARIALGKSRFATCIIYKSGKVAILGCSNREEIKFAYDVLAKLL</sequence>
<dbReference type="OrthoDB" id="365692at2759"/>
<dbReference type="Gene3D" id="3.30.310.10">
    <property type="entry name" value="TATA-Binding Protein"/>
    <property type="match status" value="1"/>
</dbReference>
<keyword evidence="2" id="KW-1185">Reference proteome</keyword>
<evidence type="ECO:0000313" key="2">
    <source>
        <dbReference type="Proteomes" id="UP001057455"/>
    </source>
</evidence>
<proteinExistence type="predicted"/>
<accession>A0A9W5TAA0</accession>
<organism evidence="1 2">
    <name type="scientific">Babesia ovis</name>
    <dbReference type="NCBI Taxonomy" id="5869"/>
    <lineage>
        <taxon>Eukaryota</taxon>
        <taxon>Sar</taxon>
        <taxon>Alveolata</taxon>
        <taxon>Apicomplexa</taxon>
        <taxon>Aconoidasida</taxon>
        <taxon>Piroplasmida</taxon>
        <taxon>Babesiidae</taxon>
        <taxon>Babesia</taxon>
    </lineage>
</organism>
<dbReference type="AlphaFoldDB" id="A0A9W5TAA0"/>
<evidence type="ECO:0000313" key="1">
    <source>
        <dbReference type="EMBL" id="GFE53971.1"/>
    </source>
</evidence>
<dbReference type="InterPro" id="IPR012295">
    <property type="entry name" value="TBP_dom_sf"/>
</dbReference>
<comment type="caution">
    <text evidence="1">The sequence shown here is derived from an EMBL/GenBank/DDBJ whole genome shotgun (WGS) entry which is preliminary data.</text>
</comment>
<protein>
    <submittedName>
        <fullName evidence="1">Chromosome complete related protein</fullName>
    </submittedName>
</protein>